<comment type="caution">
    <text evidence="3">The sequence shown here is derived from an EMBL/GenBank/DDBJ whole genome shotgun (WGS) entry which is preliminary data.</text>
</comment>
<evidence type="ECO:0000313" key="3">
    <source>
        <dbReference type="EMBL" id="MFC4012635.1"/>
    </source>
</evidence>
<accession>A0ABV8GFH5</accession>
<keyword evidence="4" id="KW-1185">Reference proteome</keyword>
<dbReference type="RefSeq" id="WP_379532534.1">
    <property type="nucleotide sequence ID" value="NZ_JBHSBI010000022.1"/>
</dbReference>
<dbReference type="Proteomes" id="UP001595851">
    <property type="component" value="Unassembled WGS sequence"/>
</dbReference>
<feature type="region of interest" description="Disordered" evidence="1">
    <location>
        <begin position="1"/>
        <end position="22"/>
    </location>
</feature>
<sequence length="162" mass="18107">MSSESPLMTSEPPPASSWATPPEFYLDENSVSRSIRRLLTSLGYRVHSPAELYGSRDQALGADDDDWLPRVGQQGWVVLATDFRIFERPHEYEAYLKAGVPVFLMPAESKIEERVALIKVCLPSMCSAASQRGAGVWRLTAHGAEPYTAPAARKKRRRTRET</sequence>
<organism evidence="3 4">
    <name type="scientific">Nonomuraea purpurea</name>
    <dbReference type="NCBI Taxonomy" id="1849276"/>
    <lineage>
        <taxon>Bacteria</taxon>
        <taxon>Bacillati</taxon>
        <taxon>Actinomycetota</taxon>
        <taxon>Actinomycetes</taxon>
        <taxon>Streptosporangiales</taxon>
        <taxon>Streptosporangiaceae</taxon>
        <taxon>Nonomuraea</taxon>
    </lineage>
</organism>
<evidence type="ECO:0000313" key="4">
    <source>
        <dbReference type="Proteomes" id="UP001595851"/>
    </source>
</evidence>
<feature type="domain" description="VapC45 PIN like" evidence="2">
    <location>
        <begin position="22"/>
        <end position="105"/>
    </location>
</feature>
<proteinExistence type="predicted"/>
<dbReference type="EMBL" id="JBHSBI010000022">
    <property type="protein sequence ID" value="MFC4012635.1"/>
    <property type="molecule type" value="Genomic_DNA"/>
</dbReference>
<name>A0ABV8GFH5_9ACTN</name>
<dbReference type="InterPro" id="IPR041375">
    <property type="entry name" value="VapC45_PIN-like"/>
</dbReference>
<gene>
    <name evidence="3" type="ORF">ACFOY2_35760</name>
</gene>
<dbReference type="Pfam" id="PF18478">
    <property type="entry name" value="PIN_10"/>
    <property type="match status" value="1"/>
</dbReference>
<evidence type="ECO:0000259" key="2">
    <source>
        <dbReference type="Pfam" id="PF18478"/>
    </source>
</evidence>
<reference evidence="4" key="1">
    <citation type="journal article" date="2019" name="Int. J. Syst. Evol. Microbiol.">
        <title>The Global Catalogue of Microorganisms (GCM) 10K type strain sequencing project: providing services to taxonomists for standard genome sequencing and annotation.</title>
        <authorList>
            <consortium name="The Broad Institute Genomics Platform"/>
            <consortium name="The Broad Institute Genome Sequencing Center for Infectious Disease"/>
            <person name="Wu L."/>
            <person name="Ma J."/>
        </authorList>
    </citation>
    <scope>NUCLEOTIDE SEQUENCE [LARGE SCALE GENOMIC DNA]</scope>
    <source>
        <strain evidence="4">TBRC 1276</strain>
    </source>
</reference>
<protein>
    <recommendedName>
        <fullName evidence="2">VapC45 PIN like domain-containing protein</fullName>
    </recommendedName>
</protein>
<evidence type="ECO:0000256" key="1">
    <source>
        <dbReference type="SAM" id="MobiDB-lite"/>
    </source>
</evidence>